<proteinExistence type="predicted"/>
<gene>
    <name evidence="1" type="ORF">QAD02_008220</name>
</gene>
<sequence>MIATIKPDICRLDQEECIDCQVFQLFLEKSWGQSKVIGIARDSLGINIEKLKRMIEVTHTLIQDSQMKARLTRLKTKLSLDKDISESEDTDSSLSQDAGGTSQ</sequence>
<name>A0ACC2N767_9HYME</name>
<accession>A0ACC2N767</accession>
<comment type="caution">
    <text evidence="1">The sequence shown here is derived from an EMBL/GenBank/DDBJ whole genome shotgun (WGS) entry which is preliminary data.</text>
</comment>
<reference evidence="1" key="1">
    <citation type="submission" date="2023-04" db="EMBL/GenBank/DDBJ databases">
        <title>A chromosome-level genome assembly of the parasitoid wasp Eretmocerus hayati.</title>
        <authorList>
            <person name="Zhong Y."/>
            <person name="Liu S."/>
            <person name="Liu Y."/>
        </authorList>
    </citation>
    <scope>NUCLEOTIDE SEQUENCE</scope>
    <source>
        <strain evidence="1">ZJU_SS_LIU_2023</strain>
    </source>
</reference>
<evidence type="ECO:0000313" key="2">
    <source>
        <dbReference type="Proteomes" id="UP001239111"/>
    </source>
</evidence>
<keyword evidence="2" id="KW-1185">Reference proteome</keyword>
<organism evidence="1 2">
    <name type="scientific">Eretmocerus hayati</name>
    <dbReference type="NCBI Taxonomy" id="131215"/>
    <lineage>
        <taxon>Eukaryota</taxon>
        <taxon>Metazoa</taxon>
        <taxon>Ecdysozoa</taxon>
        <taxon>Arthropoda</taxon>
        <taxon>Hexapoda</taxon>
        <taxon>Insecta</taxon>
        <taxon>Pterygota</taxon>
        <taxon>Neoptera</taxon>
        <taxon>Endopterygota</taxon>
        <taxon>Hymenoptera</taxon>
        <taxon>Apocrita</taxon>
        <taxon>Proctotrupomorpha</taxon>
        <taxon>Chalcidoidea</taxon>
        <taxon>Aphelinidae</taxon>
        <taxon>Aphelininae</taxon>
        <taxon>Eretmocerus</taxon>
    </lineage>
</organism>
<evidence type="ECO:0000313" key="1">
    <source>
        <dbReference type="EMBL" id="KAJ8666558.1"/>
    </source>
</evidence>
<dbReference type="EMBL" id="CM056744">
    <property type="protein sequence ID" value="KAJ8666558.1"/>
    <property type="molecule type" value="Genomic_DNA"/>
</dbReference>
<dbReference type="Proteomes" id="UP001239111">
    <property type="component" value="Chromosome 4"/>
</dbReference>
<protein>
    <submittedName>
        <fullName evidence="1">Uncharacterized protein</fullName>
    </submittedName>
</protein>